<name>A0A4V2PJ52_PSEEN</name>
<evidence type="ECO:0000313" key="1">
    <source>
        <dbReference type="EMBL" id="TCK27126.1"/>
    </source>
</evidence>
<accession>A0A4V2PJ52</accession>
<keyword evidence="2" id="KW-1185">Reference proteome</keyword>
<organism evidence="1 2">
    <name type="scientific">Pseudonocardia endophytica</name>
    <dbReference type="NCBI Taxonomy" id="401976"/>
    <lineage>
        <taxon>Bacteria</taxon>
        <taxon>Bacillati</taxon>
        <taxon>Actinomycetota</taxon>
        <taxon>Actinomycetes</taxon>
        <taxon>Pseudonocardiales</taxon>
        <taxon>Pseudonocardiaceae</taxon>
        <taxon>Pseudonocardia</taxon>
    </lineage>
</organism>
<dbReference type="EMBL" id="SMFZ01000001">
    <property type="protein sequence ID" value="TCK27126.1"/>
    <property type="molecule type" value="Genomic_DNA"/>
</dbReference>
<gene>
    <name evidence="1" type="ORF">EV378_2985</name>
</gene>
<proteinExistence type="predicted"/>
<dbReference type="AlphaFoldDB" id="A0A4V2PJ52"/>
<comment type="caution">
    <text evidence="1">The sequence shown here is derived from an EMBL/GenBank/DDBJ whole genome shotgun (WGS) entry which is preliminary data.</text>
</comment>
<dbReference type="SUPFAM" id="SSF55144">
    <property type="entry name" value="LigT-like"/>
    <property type="match status" value="1"/>
</dbReference>
<sequence length="215" mass="23697">MTADAPRTRSHWWPRPGWHPGRDVYTWHITFDDAPELHRLAEQYQTQLRPLSGLNLVPIEWLHLTVQGVGFADEVSDDALHAVTASVQKSVRTLGAFPATFDAPVIFDEAIVLPPTPVEPFQDLLTAIRSGIADALGPDSVQTGPEQARGFRPHVSLAYSSGEHDSAPYRQALDAADAEPATVQISAPALIRQERLLAPEWLYRWTTEARAPLAA</sequence>
<dbReference type="GO" id="GO:0016874">
    <property type="term" value="F:ligase activity"/>
    <property type="evidence" value="ECO:0007669"/>
    <property type="project" value="UniProtKB-KW"/>
</dbReference>
<keyword evidence="1" id="KW-0436">Ligase</keyword>
<dbReference type="Pfam" id="PF13563">
    <property type="entry name" value="2_5_RNA_ligase2"/>
    <property type="match status" value="1"/>
</dbReference>
<dbReference type="Gene3D" id="3.90.1140.10">
    <property type="entry name" value="Cyclic phosphodiesterase"/>
    <property type="match status" value="1"/>
</dbReference>
<dbReference type="RefSeq" id="WP_165922292.1">
    <property type="nucleotide sequence ID" value="NZ_SMFZ01000001.1"/>
</dbReference>
<protein>
    <submittedName>
        <fullName evidence="1">2'-5' RNA ligase</fullName>
    </submittedName>
</protein>
<evidence type="ECO:0000313" key="2">
    <source>
        <dbReference type="Proteomes" id="UP000295560"/>
    </source>
</evidence>
<dbReference type="InterPro" id="IPR009097">
    <property type="entry name" value="Cyclic_Pdiesterase"/>
</dbReference>
<reference evidence="1 2" key="1">
    <citation type="submission" date="2019-03" db="EMBL/GenBank/DDBJ databases">
        <title>Sequencing the genomes of 1000 actinobacteria strains.</title>
        <authorList>
            <person name="Klenk H.-P."/>
        </authorList>
    </citation>
    <scope>NUCLEOTIDE SEQUENCE [LARGE SCALE GENOMIC DNA]</scope>
    <source>
        <strain evidence="1 2">DSM 44969</strain>
    </source>
</reference>
<dbReference type="Proteomes" id="UP000295560">
    <property type="component" value="Unassembled WGS sequence"/>
</dbReference>